<reference evidence="3" key="1">
    <citation type="submission" date="2023-07" db="EMBL/GenBank/DDBJ databases">
        <title>Whole genome shotgun sequence of Streptomyces cacaoi subsp. asoensis NBRC 13813.</title>
        <authorList>
            <person name="Komaki H."/>
            <person name="Tamura T."/>
        </authorList>
    </citation>
    <scope>NUCLEOTIDE SEQUENCE [LARGE SCALE GENOMIC DNA]</scope>
    <source>
        <strain evidence="3">NBRC 13813</strain>
    </source>
</reference>
<sequence>MTGTRAWRDANGPRQRPHEAAVRRRIPPGTAASRAHVTSRAPLTSRGSVTSRVTVESRPPLTSREPGALREPGAPCTPCAPGLSGALLDRRVHRDLRRDSPPSRTEGPFA</sequence>
<feature type="region of interest" description="Disordered" evidence="1">
    <location>
        <begin position="1"/>
        <end position="110"/>
    </location>
</feature>
<dbReference type="EMBL" id="BNEB01000003">
    <property type="protein sequence ID" value="GHI62447.1"/>
    <property type="molecule type" value="Genomic_DNA"/>
</dbReference>
<evidence type="ECO:0000313" key="3">
    <source>
        <dbReference type="Proteomes" id="UP000649259"/>
    </source>
</evidence>
<name>A0ABQ3S3A1_9ACTN</name>
<evidence type="ECO:0000256" key="1">
    <source>
        <dbReference type="SAM" id="MobiDB-lite"/>
    </source>
</evidence>
<accession>A0ABQ3S3A1</accession>
<gene>
    <name evidence="2" type="ORF">Saso_40970</name>
</gene>
<dbReference type="Proteomes" id="UP000649259">
    <property type="component" value="Unassembled WGS sequence"/>
</dbReference>
<organism evidence="2 3">
    <name type="scientific">Streptomyces asoensis</name>
    <dbReference type="NCBI Taxonomy" id="249586"/>
    <lineage>
        <taxon>Bacteria</taxon>
        <taxon>Bacillati</taxon>
        <taxon>Actinomycetota</taxon>
        <taxon>Actinomycetes</taxon>
        <taxon>Kitasatosporales</taxon>
        <taxon>Streptomycetaceae</taxon>
        <taxon>Streptomyces</taxon>
    </lineage>
</organism>
<keyword evidence="3" id="KW-1185">Reference proteome</keyword>
<proteinExistence type="predicted"/>
<evidence type="ECO:0000313" key="2">
    <source>
        <dbReference type="EMBL" id="GHI62447.1"/>
    </source>
</evidence>
<feature type="compositionally biased region" description="Basic and acidic residues" evidence="1">
    <location>
        <begin position="88"/>
        <end position="101"/>
    </location>
</feature>
<protein>
    <submittedName>
        <fullName evidence="2">Uncharacterized protein</fullName>
    </submittedName>
</protein>
<feature type="compositionally biased region" description="Polar residues" evidence="1">
    <location>
        <begin position="41"/>
        <end position="54"/>
    </location>
</feature>
<comment type="caution">
    <text evidence="2">The sequence shown here is derived from an EMBL/GenBank/DDBJ whole genome shotgun (WGS) entry which is preliminary data.</text>
</comment>